<accession>A0A8J3TPU8</accession>
<evidence type="ECO:0000256" key="1">
    <source>
        <dbReference type="SAM" id="MobiDB-lite"/>
    </source>
</evidence>
<evidence type="ECO:0000256" key="2">
    <source>
        <dbReference type="SAM" id="Phobius"/>
    </source>
</evidence>
<evidence type="ECO:0000313" key="3">
    <source>
        <dbReference type="EMBL" id="GII25185.1"/>
    </source>
</evidence>
<dbReference type="Proteomes" id="UP000599074">
    <property type="component" value="Unassembled WGS sequence"/>
</dbReference>
<evidence type="ECO:0000313" key="4">
    <source>
        <dbReference type="Proteomes" id="UP000599074"/>
    </source>
</evidence>
<gene>
    <name evidence="3" type="ORF">Pme01_47820</name>
</gene>
<keyword evidence="2" id="KW-0472">Membrane</keyword>
<feature type="transmembrane region" description="Helical" evidence="2">
    <location>
        <begin position="12"/>
        <end position="33"/>
    </location>
</feature>
<protein>
    <submittedName>
        <fullName evidence="3">Uncharacterized protein</fullName>
    </submittedName>
</protein>
<dbReference type="EMBL" id="BOON01000047">
    <property type="protein sequence ID" value="GII25185.1"/>
    <property type="molecule type" value="Genomic_DNA"/>
</dbReference>
<reference evidence="3" key="1">
    <citation type="submission" date="2021-01" db="EMBL/GenBank/DDBJ databases">
        <title>Whole genome shotgun sequence of Planosporangium mesophilum NBRC 109066.</title>
        <authorList>
            <person name="Komaki H."/>
            <person name="Tamura T."/>
        </authorList>
    </citation>
    <scope>NUCLEOTIDE SEQUENCE</scope>
    <source>
        <strain evidence="3">NBRC 109066</strain>
    </source>
</reference>
<sequence>MRPVLRLLGTRYGIALVLALLVLGVVGVMRGVAGSYRQTLGTAVESPRSSSIDPTAGNDSLLSPESPAPPVTSPGAAEPATVATDFVRAWLAHDGVTPEQWRAGFARYATQTLRDKLKDTDPAGVPAQRMTGPVSLMNRSATFVEASMPLDTGTVRLRLLATNGRWLVDGVGWERT</sequence>
<proteinExistence type="predicted"/>
<organism evidence="3 4">
    <name type="scientific">Planosporangium mesophilum</name>
    <dbReference type="NCBI Taxonomy" id="689768"/>
    <lineage>
        <taxon>Bacteria</taxon>
        <taxon>Bacillati</taxon>
        <taxon>Actinomycetota</taxon>
        <taxon>Actinomycetes</taxon>
        <taxon>Micromonosporales</taxon>
        <taxon>Micromonosporaceae</taxon>
        <taxon>Planosporangium</taxon>
    </lineage>
</organism>
<keyword evidence="2" id="KW-1133">Transmembrane helix</keyword>
<dbReference type="RefSeq" id="WP_168115255.1">
    <property type="nucleotide sequence ID" value="NZ_BOON01000047.1"/>
</dbReference>
<feature type="compositionally biased region" description="Polar residues" evidence="1">
    <location>
        <begin position="43"/>
        <end position="63"/>
    </location>
</feature>
<dbReference type="AlphaFoldDB" id="A0A8J3TPU8"/>
<keyword evidence="2" id="KW-0812">Transmembrane</keyword>
<feature type="region of interest" description="Disordered" evidence="1">
    <location>
        <begin position="43"/>
        <end position="78"/>
    </location>
</feature>
<comment type="caution">
    <text evidence="3">The sequence shown here is derived from an EMBL/GenBank/DDBJ whole genome shotgun (WGS) entry which is preliminary data.</text>
</comment>
<name>A0A8J3TPU8_9ACTN</name>
<keyword evidence="4" id="KW-1185">Reference proteome</keyword>